<organism evidence="2">
    <name type="scientific">marine sediment metagenome</name>
    <dbReference type="NCBI Taxonomy" id="412755"/>
    <lineage>
        <taxon>unclassified sequences</taxon>
        <taxon>metagenomes</taxon>
        <taxon>ecological metagenomes</taxon>
    </lineage>
</organism>
<dbReference type="EMBL" id="LAZR01000225">
    <property type="protein sequence ID" value="KKN80770.1"/>
    <property type="molecule type" value="Genomic_DNA"/>
</dbReference>
<protein>
    <submittedName>
        <fullName evidence="2">Uncharacterized protein</fullName>
    </submittedName>
</protein>
<comment type="caution">
    <text evidence="2">The sequence shown here is derived from an EMBL/GenBank/DDBJ whole genome shotgun (WGS) entry which is preliminary data.</text>
</comment>
<gene>
    <name evidence="2" type="ORF">LCGC14_0325760</name>
</gene>
<accession>A0A0F9THV4</accession>
<feature type="region of interest" description="Disordered" evidence="1">
    <location>
        <begin position="60"/>
        <end position="102"/>
    </location>
</feature>
<name>A0A0F9THV4_9ZZZZ</name>
<evidence type="ECO:0000313" key="2">
    <source>
        <dbReference type="EMBL" id="KKN80770.1"/>
    </source>
</evidence>
<reference evidence="2" key="1">
    <citation type="journal article" date="2015" name="Nature">
        <title>Complex archaea that bridge the gap between prokaryotes and eukaryotes.</title>
        <authorList>
            <person name="Spang A."/>
            <person name="Saw J.H."/>
            <person name="Jorgensen S.L."/>
            <person name="Zaremba-Niedzwiedzka K."/>
            <person name="Martijn J."/>
            <person name="Lind A.E."/>
            <person name="van Eijk R."/>
            <person name="Schleper C."/>
            <person name="Guy L."/>
            <person name="Ettema T.J."/>
        </authorList>
    </citation>
    <scope>NUCLEOTIDE SEQUENCE</scope>
</reference>
<sequence length="168" mass="18504">MPGKYSCTASRPPAGQINNFIDHAENDADAIRQFREIQRLDKWEKDHPDHGPIAVEAQLLQEQPSKVASEPGALPTSAQEAIDRAVGQTTESAAEPTPVPPVDELELLREFGLDDRQVEGLRDAKLITVDKIIDFARSGKKFGNVPGLVPDDLEIIRTAIKTMREDAK</sequence>
<proteinExistence type="predicted"/>
<evidence type="ECO:0000256" key="1">
    <source>
        <dbReference type="SAM" id="MobiDB-lite"/>
    </source>
</evidence>
<dbReference type="AlphaFoldDB" id="A0A0F9THV4"/>